<evidence type="ECO:0008006" key="6">
    <source>
        <dbReference type="Google" id="ProtNLM"/>
    </source>
</evidence>
<dbReference type="InterPro" id="IPR036291">
    <property type="entry name" value="NAD(P)-bd_dom_sf"/>
</dbReference>
<dbReference type="InterPro" id="IPR002347">
    <property type="entry name" value="SDR_fam"/>
</dbReference>
<evidence type="ECO:0000256" key="3">
    <source>
        <dbReference type="SAM" id="Phobius"/>
    </source>
</evidence>
<keyword evidence="3" id="KW-0472">Membrane</keyword>
<name>A0A9N7UWK9_PLEPL</name>
<organism evidence="4 5">
    <name type="scientific">Pleuronectes platessa</name>
    <name type="common">European plaice</name>
    <dbReference type="NCBI Taxonomy" id="8262"/>
    <lineage>
        <taxon>Eukaryota</taxon>
        <taxon>Metazoa</taxon>
        <taxon>Chordata</taxon>
        <taxon>Craniata</taxon>
        <taxon>Vertebrata</taxon>
        <taxon>Euteleostomi</taxon>
        <taxon>Actinopterygii</taxon>
        <taxon>Neopterygii</taxon>
        <taxon>Teleostei</taxon>
        <taxon>Neoteleostei</taxon>
        <taxon>Acanthomorphata</taxon>
        <taxon>Carangaria</taxon>
        <taxon>Pleuronectiformes</taxon>
        <taxon>Pleuronectoidei</taxon>
        <taxon>Pleuronectidae</taxon>
        <taxon>Pleuronectes</taxon>
    </lineage>
</organism>
<keyword evidence="3" id="KW-1133">Transmembrane helix</keyword>
<dbReference type="PANTHER" id="PTHR43157">
    <property type="entry name" value="PHOSPHATIDYLINOSITOL-GLYCAN BIOSYNTHESIS CLASS F PROTEIN-RELATED"/>
    <property type="match status" value="1"/>
</dbReference>
<dbReference type="Pfam" id="PF00106">
    <property type="entry name" value="adh_short"/>
    <property type="match status" value="1"/>
</dbReference>
<dbReference type="PRINTS" id="PR00081">
    <property type="entry name" value="GDHRDH"/>
</dbReference>
<keyword evidence="2" id="KW-0560">Oxidoreductase</keyword>
<evidence type="ECO:0000256" key="1">
    <source>
        <dbReference type="ARBA" id="ARBA00006484"/>
    </source>
</evidence>
<proteinExistence type="inferred from homology"/>
<sequence>MASQQGSKILIDALSSGNQMVLLDILCHPLWALSTAVLALVVRLQRRGRWDPLACTVRLNGKTAIVTGANTGIGKFIAMDFARRGARVILACRSEARGMGALNEIREKTGNSDVHLRLVDLSSLDSVRAFAQRIVEEENALHILVNNAAVSGLPRQITKEGFEMSFATNHLGPFLLTNLLLDLMKRSAPARIVTLSSVNHMKGQVDFSHFHGENLTYHMDNVYNHTKLHNIICTNELAHRLEGTGVTANSVHPGIVMTEVLRNYPFRIRFVFNIIGFFFFKSPEEGAVSSLYCAVAEETEGITGKYFDSDCSLVLPSALARDTALAVKDFELCERLTSKL</sequence>
<keyword evidence="5" id="KW-1185">Reference proteome</keyword>
<dbReference type="GO" id="GO:0016491">
    <property type="term" value="F:oxidoreductase activity"/>
    <property type="evidence" value="ECO:0007669"/>
    <property type="project" value="UniProtKB-KW"/>
</dbReference>
<keyword evidence="3" id="KW-0812">Transmembrane</keyword>
<accession>A0A9N7UWK9</accession>
<reference evidence="4" key="1">
    <citation type="submission" date="2020-03" db="EMBL/GenBank/DDBJ databases">
        <authorList>
            <person name="Weist P."/>
        </authorList>
    </citation>
    <scope>NUCLEOTIDE SEQUENCE</scope>
</reference>
<dbReference type="Gene3D" id="3.40.50.720">
    <property type="entry name" value="NAD(P)-binding Rossmann-like Domain"/>
    <property type="match status" value="1"/>
</dbReference>
<evidence type="ECO:0000313" key="4">
    <source>
        <dbReference type="EMBL" id="CAB1440792.1"/>
    </source>
</evidence>
<dbReference type="Proteomes" id="UP001153269">
    <property type="component" value="Unassembled WGS sequence"/>
</dbReference>
<evidence type="ECO:0000256" key="2">
    <source>
        <dbReference type="ARBA" id="ARBA00023002"/>
    </source>
</evidence>
<dbReference type="SUPFAM" id="SSF51735">
    <property type="entry name" value="NAD(P)-binding Rossmann-fold domains"/>
    <property type="match status" value="1"/>
</dbReference>
<dbReference type="EMBL" id="CADEAL010002513">
    <property type="protein sequence ID" value="CAB1440792.1"/>
    <property type="molecule type" value="Genomic_DNA"/>
</dbReference>
<dbReference type="AlphaFoldDB" id="A0A9N7UWK9"/>
<evidence type="ECO:0000313" key="5">
    <source>
        <dbReference type="Proteomes" id="UP001153269"/>
    </source>
</evidence>
<comment type="similarity">
    <text evidence="1">Belongs to the short-chain dehydrogenases/reductases (SDR) family.</text>
</comment>
<comment type="caution">
    <text evidence="4">The sequence shown here is derived from an EMBL/GenBank/DDBJ whole genome shotgun (WGS) entry which is preliminary data.</text>
</comment>
<gene>
    <name evidence="4" type="ORF">PLEPLA_LOCUS28583</name>
</gene>
<feature type="transmembrane region" description="Helical" evidence="3">
    <location>
        <begin position="20"/>
        <end position="42"/>
    </location>
</feature>
<protein>
    <recommendedName>
        <fullName evidence="6">Retinol dehydrogenase 11</fullName>
    </recommendedName>
</protein>
<dbReference type="PANTHER" id="PTHR43157:SF30">
    <property type="entry name" value="RETINOL DEHYDROGENASE 11-LIKE"/>
    <property type="match status" value="1"/>
</dbReference>